<evidence type="ECO:0000313" key="4">
    <source>
        <dbReference type="Proteomes" id="UP001377567"/>
    </source>
</evidence>
<dbReference type="InterPro" id="IPR015316">
    <property type="entry name" value="SAM_Ste50"/>
</dbReference>
<dbReference type="InterPro" id="IPR000159">
    <property type="entry name" value="RA_dom"/>
</dbReference>
<protein>
    <submittedName>
        <fullName evidence="3">Ste50 protein</fullName>
    </submittedName>
</protein>
<dbReference type="SUPFAM" id="SSF54236">
    <property type="entry name" value="Ubiquitin-like"/>
    <property type="match status" value="1"/>
</dbReference>
<dbReference type="AlphaFoldDB" id="A0AAV5S000"/>
<evidence type="ECO:0000259" key="2">
    <source>
        <dbReference type="PROSITE" id="PS50200"/>
    </source>
</evidence>
<dbReference type="GO" id="GO:0007165">
    <property type="term" value="P:signal transduction"/>
    <property type="evidence" value="ECO:0007669"/>
    <property type="project" value="InterPro"/>
</dbReference>
<evidence type="ECO:0000256" key="1">
    <source>
        <dbReference type="SAM" id="MobiDB-lite"/>
    </source>
</evidence>
<feature type="region of interest" description="Disordered" evidence="1">
    <location>
        <begin position="347"/>
        <end position="380"/>
    </location>
</feature>
<dbReference type="PROSITE" id="PS50200">
    <property type="entry name" value="RA"/>
    <property type="match status" value="1"/>
</dbReference>
<dbReference type="Gene3D" id="1.10.150.50">
    <property type="entry name" value="Transcription Factor, Ets-1"/>
    <property type="match status" value="1"/>
</dbReference>
<keyword evidence="4" id="KW-1185">Reference proteome</keyword>
<gene>
    <name evidence="3" type="ORF">DAKH74_032530</name>
</gene>
<dbReference type="SUPFAM" id="SSF47769">
    <property type="entry name" value="SAM/Pointed domain"/>
    <property type="match status" value="1"/>
</dbReference>
<comment type="caution">
    <text evidence="3">The sequence shown here is derived from an EMBL/GenBank/DDBJ whole genome shotgun (WGS) entry which is preliminary data.</text>
</comment>
<feature type="region of interest" description="Disordered" evidence="1">
    <location>
        <begin position="156"/>
        <end position="236"/>
    </location>
</feature>
<feature type="compositionally biased region" description="Polar residues" evidence="1">
    <location>
        <begin position="347"/>
        <end position="357"/>
    </location>
</feature>
<organism evidence="3 4">
    <name type="scientific">Maudiozyma humilis</name>
    <name type="common">Sour dough yeast</name>
    <name type="synonym">Kazachstania humilis</name>
    <dbReference type="NCBI Taxonomy" id="51915"/>
    <lineage>
        <taxon>Eukaryota</taxon>
        <taxon>Fungi</taxon>
        <taxon>Dikarya</taxon>
        <taxon>Ascomycota</taxon>
        <taxon>Saccharomycotina</taxon>
        <taxon>Saccharomycetes</taxon>
        <taxon>Saccharomycetales</taxon>
        <taxon>Saccharomycetaceae</taxon>
        <taxon>Maudiozyma</taxon>
    </lineage>
</organism>
<dbReference type="Pfam" id="PF09235">
    <property type="entry name" value="SAM_Ste50p"/>
    <property type="match status" value="1"/>
</dbReference>
<dbReference type="Proteomes" id="UP001377567">
    <property type="component" value="Unassembled WGS sequence"/>
</dbReference>
<proteinExistence type="predicted"/>
<dbReference type="InterPro" id="IPR029071">
    <property type="entry name" value="Ubiquitin-like_domsf"/>
</dbReference>
<dbReference type="Gene3D" id="3.10.20.90">
    <property type="entry name" value="Phosphatidylinositol 3-kinase Catalytic Subunit, Chain A, domain 1"/>
    <property type="match status" value="1"/>
</dbReference>
<sequence>MSETAQEEVAAVNTAEEDAVVSPAMNTDDYIQWDATAVARWCASSLQVPQEHPVIANIIDNDISGDLLPDLSFDDYKDLCDGSSHDAVRLRLCVNKLVASDRAGSGDSLSAAEDDMTAVLQNLYIALDQKLQDYSTQYSKLRSEILDVVKTRQQAPSHASAAPEFTEVPRNQPTFAGMRTPSLSRHNTTSNRSLSPIAQSPTGQIFQQPHHKSHSNSSVSIGTGAAPQKPRLPSSVSAPHVEYAQGVQASNAAANEALKQLRASKEDSCEKILKNAMKRHNLDERDWRQYVLVICYGDQERPLELNETPVTIFKTLKQQGLHPSIMLRRRGDFEELVVNGNNNNSLPSLRSDLGSNENLHDPHATGSGNLNYSVTPGGRL</sequence>
<dbReference type="CDD" id="cd01786">
    <property type="entry name" value="RA_STE50"/>
    <property type="match status" value="1"/>
</dbReference>
<dbReference type="Pfam" id="PF00788">
    <property type="entry name" value="RA"/>
    <property type="match status" value="1"/>
</dbReference>
<dbReference type="SMART" id="SM00314">
    <property type="entry name" value="RA"/>
    <property type="match status" value="1"/>
</dbReference>
<dbReference type="EMBL" id="BTGD01000010">
    <property type="protein sequence ID" value="GMM56637.1"/>
    <property type="molecule type" value="Genomic_DNA"/>
</dbReference>
<feature type="compositionally biased region" description="Polar residues" evidence="1">
    <location>
        <begin position="181"/>
        <end position="207"/>
    </location>
</feature>
<accession>A0AAV5S000</accession>
<name>A0AAV5S000_MAUHU</name>
<reference evidence="3 4" key="1">
    <citation type="journal article" date="2023" name="Elife">
        <title>Identification of key yeast species and microbe-microbe interactions impacting larval growth of Drosophila in the wild.</title>
        <authorList>
            <person name="Mure A."/>
            <person name="Sugiura Y."/>
            <person name="Maeda R."/>
            <person name="Honda K."/>
            <person name="Sakurai N."/>
            <person name="Takahashi Y."/>
            <person name="Watada M."/>
            <person name="Katoh T."/>
            <person name="Gotoh A."/>
            <person name="Gotoh Y."/>
            <person name="Taniguchi I."/>
            <person name="Nakamura K."/>
            <person name="Hayashi T."/>
            <person name="Katayama T."/>
            <person name="Uemura T."/>
            <person name="Hattori Y."/>
        </authorList>
    </citation>
    <scope>NUCLEOTIDE SEQUENCE [LARGE SCALE GENOMIC DNA]</scope>
    <source>
        <strain evidence="3 4">KH-74</strain>
    </source>
</reference>
<dbReference type="InterPro" id="IPR013761">
    <property type="entry name" value="SAM/pointed_sf"/>
</dbReference>
<evidence type="ECO:0000313" key="3">
    <source>
        <dbReference type="EMBL" id="GMM56637.1"/>
    </source>
</evidence>
<feature type="domain" description="Ras-associating" evidence="2">
    <location>
        <begin position="259"/>
        <end position="332"/>
    </location>
</feature>